<dbReference type="GO" id="GO:0003824">
    <property type="term" value="F:catalytic activity"/>
    <property type="evidence" value="ECO:0007669"/>
    <property type="project" value="InterPro"/>
</dbReference>
<dbReference type="EnsemblMetazoa" id="HelroT164202">
    <property type="protein sequence ID" value="HelroP164202"/>
    <property type="gene ID" value="HelroG164202"/>
</dbReference>
<evidence type="ECO:0000313" key="2">
    <source>
        <dbReference type="EMBL" id="ESN94370.1"/>
    </source>
</evidence>
<dbReference type="RefSeq" id="XP_009027451.1">
    <property type="nucleotide sequence ID" value="XM_009029203.1"/>
</dbReference>
<dbReference type="PANTHER" id="PTHR33395">
    <property type="entry name" value="TRANSCRIPTASE, PUTATIVE-RELATED-RELATED"/>
    <property type="match status" value="1"/>
</dbReference>
<dbReference type="Pfam" id="PF14529">
    <property type="entry name" value="Exo_endo_phos_2"/>
    <property type="match status" value="1"/>
</dbReference>
<evidence type="ECO:0000313" key="4">
    <source>
        <dbReference type="Proteomes" id="UP000015101"/>
    </source>
</evidence>
<dbReference type="InterPro" id="IPR036691">
    <property type="entry name" value="Endo/exonu/phosph_ase_sf"/>
</dbReference>
<dbReference type="InParanoid" id="T1EV33"/>
<organism evidence="3 4">
    <name type="scientific">Helobdella robusta</name>
    <name type="common">Californian leech</name>
    <dbReference type="NCBI Taxonomy" id="6412"/>
    <lineage>
        <taxon>Eukaryota</taxon>
        <taxon>Metazoa</taxon>
        <taxon>Spiralia</taxon>
        <taxon>Lophotrochozoa</taxon>
        <taxon>Annelida</taxon>
        <taxon>Clitellata</taxon>
        <taxon>Hirudinea</taxon>
        <taxon>Rhynchobdellida</taxon>
        <taxon>Glossiphoniidae</taxon>
        <taxon>Helobdella</taxon>
    </lineage>
</organism>
<reference evidence="3" key="3">
    <citation type="submission" date="2015-06" db="UniProtKB">
        <authorList>
            <consortium name="EnsemblMetazoa"/>
        </authorList>
    </citation>
    <scope>IDENTIFICATION</scope>
</reference>
<dbReference type="GeneID" id="20200433"/>
<dbReference type="PANTHER" id="PTHR33395:SF21">
    <property type="entry name" value="PERICARDIN"/>
    <property type="match status" value="1"/>
</dbReference>
<reference evidence="2 4" key="2">
    <citation type="journal article" date="2013" name="Nature">
        <title>Insights into bilaterian evolution from three spiralian genomes.</title>
        <authorList>
            <person name="Simakov O."/>
            <person name="Marletaz F."/>
            <person name="Cho S.J."/>
            <person name="Edsinger-Gonzales E."/>
            <person name="Havlak P."/>
            <person name="Hellsten U."/>
            <person name="Kuo D.H."/>
            <person name="Larsson T."/>
            <person name="Lv J."/>
            <person name="Arendt D."/>
            <person name="Savage R."/>
            <person name="Osoegawa K."/>
            <person name="de Jong P."/>
            <person name="Grimwood J."/>
            <person name="Chapman J.A."/>
            <person name="Shapiro H."/>
            <person name="Aerts A."/>
            <person name="Otillar R.P."/>
            <person name="Terry A.Y."/>
            <person name="Boore J.L."/>
            <person name="Grigoriev I.V."/>
            <person name="Lindberg D.R."/>
            <person name="Seaver E.C."/>
            <person name="Weisblat D.A."/>
            <person name="Putnam N.H."/>
            <person name="Rokhsar D.S."/>
        </authorList>
    </citation>
    <scope>NUCLEOTIDE SEQUENCE</scope>
</reference>
<evidence type="ECO:0000313" key="3">
    <source>
        <dbReference type="EnsemblMetazoa" id="HelroP164202"/>
    </source>
</evidence>
<dbReference type="KEGG" id="hro:HELRODRAFT_164202"/>
<protein>
    <recommendedName>
        <fullName evidence="1">Endonuclease/exonuclease/phosphatase domain-containing protein</fullName>
    </recommendedName>
</protein>
<keyword evidence="4" id="KW-1185">Reference proteome</keyword>
<dbReference type="HOGENOM" id="CLU_1604523_0_0_1"/>
<gene>
    <name evidence="3" type="primary">20200433</name>
    <name evidence="2" type="ORF">HELRODRAFT_164202</name>
</gene>
<proteinExistence type="predicted"/>
<dbReference type="SUPFAM" id="SSF56219">
    <property type="entry name" value="DNase I-like"/>
    <property type="match status" value="1"/>
</dbReference>
<dbReference type="CTD" id="20200433"/>
<sequence length="166" mass="19661">MDAGLRDLMETNCKSTFIITGDLNYHIERQKRVGAKPRDKEFLEFVENNHLIQMVDKTPRGKNILDLVITSVDHMIKDVDVGEHFFTSDHQIVRFKIFFEQRANKNEKSSGFNIFKANYEKVRDKIKGLKLNKQVELLRVERNTKSTLLHCLKPLRWMKDLWLKWG</sequence>
<dbReference type="EMBL" id="AMQM01001575">
    <property type="status" value="NOT_ANNOTATED_CDS"/>
    <property type="molecule type" value="Genomic_DNA"/>
</dbReference>
<dbReference type="InterPro" id="IPR005135">
    <property type="entry name" value="Endo/exonuclease/phosphatase"/>
</dbReference>
<dbReference type="AlphaFoldDB" id="T1EV33"/>
<reference evidence="4" key="1">
    <citation type="submission" date="2012-12" db="EMBL/GenBank/DDBJ databases">
        <authorList>
            <person name="Hellsten U."/>
            <person name="Grimwood J."/>
            <person name="Chapman J.A."/>
            <person name="Shapiro H."/>
            <person name="Aerts A."/>
            <person name="Otillar R.P."/>
            <person name="Terry A.Y."/>
            <person name="Boore J.L."/>
            <person name="Simakov O."/>
            <person name="Marletaz F."/>
            <person name="Cho S.-J."/>
            <person name="Edsinger-Gonzales E."/>
            <person name="Havlak P."/>
            <person name="Kuo D.-H."/>
            <person name="Larsson T."/>
            <person name="Lv J."/>
            <person name="Arendt D."/>
            <person name="Savage R."/>
            <person name="Osoegawa K."/>
            <person name="de Jong P."/>
            <person name="Lindberg D.R."/>
            <person name="Seaver E.C."/>
            <person name="Weisblat D.A."/>
            <person name="Putnam N.H."/>
            <person name="Grigoriev I.V."/>
            <person name="Rokhsar D.S."/>
        </authorList>
    </citation>
    <scope>NUCLEOTIDE SEQUENCE</scope>
</reference>
<dbReference type="Gene3D" id="3.60.10.10">
    <property type="entry name" value="Endonuclease/exonuclease/phosphatase"/>
    <property type="match status" value="1"/>
</dbReference>
<accession>T1EV33</accession>
<name>T1EV33_HELRO</name>
<dbReference type="Proteomes" id="UP000015101">
    <property type="component" value="Unassembled WGS sequence"/>
</dbReference>
<evidence type="ECO:0000259" key="1">
    <source>
        <dbReference type="Pfam" id="PF14529"/>
    </source>
</evidence>
<dbReference type="EMBL" id="KB097571">
    <property type="protein sequence ID" value="ESN94370.1"/>
    <property type="molecule type" value="Genomic_DNA"/>
</dbReference>
<feature type="domain" description="Endonuclease/exonuclease/phosphatase" evidence="1">
    <location>
        <begin position="4"/>
        <end position="93"/>
    </location>
</feature>
<dbReference type="OrthoDB" id="6514226at2759"/>